<dbReference type="EMBL" id="UZAU01000706">
    <property type="status" value="NOT_ANNOTATED_CDS"/>
    <property type="molecule type" value="Genomic_DNA"/>
</dbReference>
<sequence>MASVDGRVTYSSLSKLDHKDSQPHYDDDFNDNSGWPVPEGNISYPSVIGNFPYTNGLAAFVGRRDLDGKRLSRPCSSFQILNTQQGDTHAAFRFFSLSSIAPTLIGQDGGKRMGINFERVKYWLSVGAQPSDPAQRILFRAGLLPPPPMVAMGRKGGQRDTRPVDPLSGRFTSVKVPANPDQEKDSGSPENGGKDGATTT</sequence>
<evidence type="ECO:0000256" key="3">
    <source>
        <dbReference type="ARBA" id="ARBA00022980"/>
    </source>
</evidence>
<dbReference type="Gramene" id="evm.model.08.1309">
    <property type="protein sequence ID" value="cds.evm.model.08.1309"/>
    <property type="gene ID" value="evm.TU.08.1309"/>
</dbReference>
<dbReference type="Proteomes" id="UP000596661">
    <property type="component" value="Chromosome 8"/>
</dbReference>
<dbReference type="PANTHER" id="PTHR12919:SF39">
    <property type="entry name" value="SMALL RIBOSOMAL SUBUNIT PROTEIN BS16M_BS16C"/>
    <property type="match status" value="1"/>
</dbReference>
<dbReference type="GO" id="GO:0009507">
    <property type="term" value="C:chloroplast"/>
    <property type="evidence" value="ECO:0007669"/>
    <property type="project" value="UniProtKB-SubCell"/>
</dbReference>
<dbReference type="AlphaFoldDB" id="A0A803Q899"/>
<evidence type="ECO:0000256" key="2">
    <source>
        <dbReference type="ARBA" id="ARBA00006668"/>
    </source>
</evidence>
<evidence type="ECO:0008006" key="8">
    <source>
        <dbReference type="Google" id="ProtNLM"/>
    </source>
</evidence>
<dbReference type="InterPro" id="IPR000307">
    <property type="entry name" value="Ribosomal_bS16"/>
</dbReference>
<dbReference type="PANTHER" id="PTHR12919">
    <property type="entry name" value="30S RIBOSOMAL PROTEIN S16"/>
    <property type="match status" value="1"/>
</dbReference>
<proteinExistence type="inferred from homology"/>
<reference evidence="6" key="2">
    <citation type="submission" date="2021-03" db="UniProtKB">
        <authorList>
            <consortium name="EnsemblPlants"/>
        </authorList>
    </citation>
    <scope>IDENTIFICATION</scope>
</reference>
<protein>
    <recommendedName>
        <fullName evidence="8">Ribosomal protein S16</fullName>
    </recommendedName>
</protein>
<dbReference type="InterPro" id="IPR023803">
    <property type="entry name" value="Ribosomal_bS16_dom_sf"/>
</dbReference>
<dbReference type="EnsemblPlants" id="evm.model.08.1309">
    <property type="protein sequence ID" value="cds.evm.model.08.1309"/>
    <property type="gene ID" value="evm.TU.08.1309"/>
</dbReference>
<dbReference type="GO" id="GO:0005739">
    <property type="term" value="C:mitochondrion"/>
    <property type="evidence" value="ECO:0007669"/>
    <property type="project" value="GOC"/>
</dbReference>
<name>A0A803Q899_CANSA</name>
<dbReference type="GO" id="GO:0015935">
    <property type="term" value="C:small ribosomal subunit"/>
    <property type="evidence" value="ECO:0007669"/>
    <property type="project" value="TreeGrafter"/>
</dbReference>
<keyword evidence="3" id="KW-0689">Ribosomal protein</keyword>
<evidence type="ECO:0000256" key="1">
    <source>
        <dbReference type="ARBA" id="ARBA00004229"/>
    </source>
</evidence>
<feature type="region of interest" description="Disordered" evidence="5">
    <location>
        <begin position="149"/>
        <end position="200"/>
    </location>
</feature>
<dbReference type="GO" id="GO:0003735">
    <property type="term" value="F:structural constituent of ribosome"/>
    <property type="evidence" value="ECO:0007669"/>
    <property type="project" value="InterPro"/>
</dbReference>
<keyword evidence="4" id="KW-0687">Ribonucleoprotein</keyword>
<dbReference type="GO" id="GO:0032543">
    <property type="term" value="P:mitochondrial translation"/>
    <property type="evidence" value="ECO:0007669"/>
    <property type="project" value="TreeGrafter"/>
</dbReference>
<comment type="subcellular location">
    <subcellularLocation>
        <location evidence="1">Plastid</location>
        <location evidence="1">Chloroplast</location>
    </subcellularLocation>
</comment>
<organism evidence="6 7">
    <name type="scientific">Cannabis sativa</name>
    <name type="common">Hemp</name>
    <name type="synonym">Marijuana</name>
    <dbReference type="NCBI Taxonomy" id="3483"/>
    <lineage>
        <taxon>Eukaryota</taxon>
        <taxon>Viridiplantae</taxon>
        <taxon>Streptophyta</taxon>
        <taxon>Embryophyta</taxon>
        <taxon>Tracheophyta</taxon>
        <taxon>Spermatophyta</taxon>
        <taxon>Magnoliopsida</taxon>
        <taxon>eudicotyledons</taxon>
        <taxon>Gunneridae</taxon>
        <taxon>Pentapetalae</taxon>
        <taxon>rosids</taxon>
        <taxon>fabids</taxon>
        <taxon>Rosales</taxon>
        <taxon>Cannabaceae</taxon>
        <taxon>Cannabis</taxon>
    </lineage>
</organism>
<keyword evidence="7" id="KW-1185">Reference proteome</keyword>
<dbReference type="SUPFAM" id="SSF54565">
    <property type="entry name" value="Ribosomal protein S16"/>
    <property type="match status" value="1"/>
</dbReference>
<evidence type="ECO:0000313" key="6">
    <source>
        <dbReference type="EnsemblPlants" id="cds.evm.model.08.1309"/>
    </source>
</evidence>
<dbReference type="Gene3D" id="3.30.1320.10">
    <property type="match status" value="1"/>
</dbReference>
<comment type="similarity">
    <text evidence="2">Belongs to the bacterial ribosomal protein bS16 family.</text>
</comment>
<reference evidence="6" key="1">
    <citation type="submission" date="2018-11" db="EMBL/GenBank/DDBJ databases">
        <authorList>
            <person name="Grassa J C."/>
        </authorList>
    </citation>
    <scope>NUCLEOTIDE SEQUENCE [LARGE SCALE GENOMIC DNA]</scope>
</reference>
<evidence type="ECO:0000256" key="4">
    <source>
        <dbReference type="ARBA" id="ARBA00023274"/>
    </source>
</evidence>
<evidence type="ECO:0000313" key="7">
    <source>
        <dbReference type="Proteomes" id="UP000596661"/>
    </source>
</evidence>
<accession>A0A803Q899</accession>
<evidence type="ECO:0000256" key="5">
    <source>
        <dbReference type="SAM" id="MobiDB-lite"/>
    </source>
</evidence>